<proteinExistence type="predicted"/>
<dbReference type="Proteomes" id="UP001212160">
    <property type="component" value="Unassembled WGS sequence"/>
</dbReference>
<reference evidence="1" key="1">
    <citation type="submission" date="2023-01" db="EMBL/GenBank/DDBJ databases">
        <title>Human gut microbiome strain richness.</title>
        <authorList>
            <person name="Chen-Liaw A."/>
        </authorList>
    </citation>
    <scope>NUCLEOTIDE SEQUENCE</scope>
    <source>
        <strain evidence="1">RTP21484st1_H11_RTP21484_190118</strain>
    </source>
</reference>
<evidence type="ECO:0000313" key="1">
    <source>
        <dbReference type="EMBL" id="MDB8688910.1"/>
    </source>
</evidence>
<comment type="caution">
    <text evidence="1">The sequence shown here is derived from an EMBL/GenBank/DDBJ whole genome shotgun (WGS) entry which is preliminary data.</text>
</comment>
<gene>
    <name evidence="1" type="ORF">PNW85_20175</name>
</gene>
<sequence length="101" mass="11613">MKLTDVYTQYATQITDAYTASAAGMSTEDIMNSLNSLAYKKLYFLEEGEIEIKDLESYLNLILSKKIVELKGNSELKRLIRIFDFIKYKSVHDKLFNSANT</sequence>
<dbReference type="EMBL" id="JAQMLA010000156">
    <property type="protein sequence ID" value="MDB8688910.1"/>
    <property type="molecule type" value="Genomic_DNA"/>
</dbReference>
<name>A0AAW6DHQ4_MEDGN</name>
<dbReference type="RefSeq" id="WP_272108477.1">
    <property type="nucleotide sequence ID" value="NZ_JAQMLA010000156.1"/>
</dbReference>
<accession>A0AAW6DHQ4</accession>
<dbReference type="AlphaFoldDB" id="A0AAW6DHQ4"/>
<organism evidence="1 2">
    <name type="scientific">Mediterraneibacter gnavus</name>
    <name type="common">Ruminococcus gnavus</name>
    <dbReference type="NCBI Taxonomy" id="33038"/>
    <lineage>
        <taxon>Bacteria</taxon>
        <taxon>Bacillati</taxon>
        <taxon>Bacillota</taxon>
        <taxon>Clostridia</taxon>
        <taxon>Lachnospirales</taxon>
        <taxon>Lachnospiraceae</taxon>
        <taxon>Mediterraneibacter</taxon>
    </lineage>
</organism>
<protein>
    <submittedName>
        <fullName evidence="1">Uncharacterized protein</fullName>
    </submittedName>
</protein>
<evidence type="ECO:0000313" key="2">
    <source>
        <dbReference type="Proteomes" id="UP001212160"/>
    </source>
</evidence>